<reference evidence="9" key="3">
    <citation type="journal article" date="2018" name="Vet. Microbiol.">
        <title>Molecular epidemiology of methicillin-resistant staphylococci amongst veterinary personnel, personnel-owned pets, patients and the hospital environment of two companion animal veterinary hospitals.</title>
        <authorList>
            <person name="Worthing K.A."/>
            <person name="Brown J."/>
            <person name="Gerber L."/>
            <person name="Abraham S."/>
            <person name="Trott D."/>
            <person name="Norris J.M."/>
        </authorList>
    </citation>
    <scope>NUCLEOTIDE SEQUENCE [LARGE SCALE GENOMIC DNA]</scope>
    <source>
        <strain evidence="9">ST496-2</strain>
    </source>
</reference>
<evidence type="ECO:0000313" key="11">
    <source>
        <dbReference type="Proteomes" id="UP000600220"/>
    </source>
</evidence>
<dbReference type="EMBL" id="QEIT01000069">
    <property type="protein sequence ID" value="PWZ73419.1"/>
    <property type="molecule type" value="Genomic_DNA"/>
</dbReference>
<evidence type="ECO:0000313" key="4">
    <source>
        <dbReference type="EMBL" id="PWZ99255.1"/>
    </source>
</evidence>
<dbReference type="EMBL" id="CP066884">
    <property type="protein sequence ID" value="QQM98921.1"/>
    <property type="molecule type" value="Genomic_DNA"/>
</dbReference>
<evidence type="ECO:0000313" key="2">
    <source>
        <dbReference type="EMBL" id="EGQ4384826.1"/>
    </source>
</evidence>
<gene>
    <name evidence="3" type="ORF">DD902_10815</name>
    <name evidence="4" type="ORF">DD924_03670</name>
    <name evidence="6" type="ORF">DV961_03355</name>
    <name evidence="2" type="ORF">EGV54_06925</name>
    <name evidence="5" type="ORF">JGZ15_04790</name>
</gene>
<dbReference type="Proteomes" id="UP000600220">
    <property type="component" value="Unassembled WGS sequence"/>
</dbReference>
<keyword evidence="1" id="KW-0472">Membrane</keyword>
<feature type="transmembrane region" description="Helical" evidence="1">
    <location>
        <begin position="7"/>
        <end position="23"/>
    </location>
</feature>
<sequence>MSKSKKYFYLSVLLMLISLYFNTLNPLLNAHFTSIIKLIFVCSVVNCLILLIAIRFADKSIKHLPERRNWIHKASKIQPLLLLIVLVVHLLASLYTFGII</sequence>
<accession>A0A2A4EK96</accession>
<keyword evidence="11" id="KW-1185">Reference proteome</keyword>
<reference evidence="7 8" key="1">
    <citation type="journal article" date="2018" name="Vet. Microbiol.">
        <title>Clonal diversity and geographic distribution of methicillin-resistant Staphylococcus pseudintermedius from Australian animals: Discovery of novel sequence types.</title>
        <authorList>
            <person name="Worthing K.A."/>
            <person name="Abraham S."/>
            <person name="Coombs G.W."/>
            <person name="Pang S."/>
            <person name="Saputra S."/>
            <person name="Jordan D."/>
            <person name="Trott D.J."/>
            <person name="Norris J.M."/>
        </authorList>
    </citation>
    <scope>NUCLEOTIDE SEQUENCE [LARGE SCALE GENOMIC DNA]</scope>
    <source>
        <strain evidence="3 8">ST525 1</strain>
        <strain evidence="4 7">ST71 3</strain>
    </source>
</reference>
<evidence type="ECO:0000313" key="3">
    <source>
        <dbReference type="EMBL" id="PWZ73419.1"/>
    </source>
</evidence>
<dbReference type="STRING" id="937773.SPSINT_1545"/>
<dbReference type="OrthoDB" id="2414120at2"/>
<dbReference type="EMBL" id="QEIV01000298">
    <property type="protein sequence ID" value="PWZ99255.1"/>
    <property type="molecule type" value="Genomic_DNA"/>
</dbReference>
<dbReference type="GeneID" id="93823167"/>
<reference evidence="6" key="2">
    <citation type="journal article" date="2018" name="Vet. Microbiol.">
        <title>Methicillin-resistant staphylococci amongst veterinary personnel, personnel-owned pets, patients and the hospital environment of two small animal veterinary hospitals.</title>
        <authorList>
            <person name="Worthing K.A."/>
            <person name="Brown J."/>
            <person name="Gerber L."/>
            <person name="Abraham S."/>
            <person name="Trott D."/>
            <person name="Norris J.M."/>
        </authorList>
    </citation>
    <scope>NUCLEOTIDE SEQUENCE</scope>
    <source>
        <strain evidence="6">ST496-2</strain>
    </source>
</reference>
<evidence type="ECO:0000313" key="7">
    <source>
        <dbReference type="Proteomes" id="UP000246351"/>
    </source>
</evidence>
<evidence type="ECO:0000313" key="6">
    <source>
        <dbReference type="EMBL" id="REA83146.1"/>
    </source>
</evidence>
<dbReference type="RefSeq" id="WP_014613589.1">
    <property type="nucleotide sequence ID" value="NZ_AP019372.1"/>
</dbReference>
<protein>
    <submittedName>
        <fullName evidence="4">Uncharacterized protein</fullName>
    </submittedName>
</protein>
<dbReference type="Proteomes" id="UP000595859">
    <property type="component" value="Chromosome"/>
</dbReference>
<dbReference type="AlphaFoldDB" id="A0A2A4EK96"/>
<evidence type="ECO:0000313" key="8">
    <source>
        <dbReference type="Proteomes" id="UP000246800"/>
    </source>
</evidence>
<evidence type="ECO:0000313" key="9">
    <source>
        <dbReference type="Proteomes" id="UP000256409"/>
    </source>
</evidence>
<dbReference type="EMBL" id="QQPC01000015">
    <property type="protein sequence ID" value="REA83146.1"/>
    <property type="molecule type" value="Genomic_DNA"/>
</dbReference>
<feature type="transmembrane region" description="Helical" evidence="1">
    <location>
        <begin position="77"/>
        <end position="97"/>
    </location>
</feature>
<dbReference type="OMA" id="NENSDWI"/>
<reference evidence="5 10" key="5">
    <citation type="submission" date="2020-12" db="EMBL/GenBank/DDBJ databases">
        <title>Whole genome sequencing and de novo assembly of Staphylococcus pseudintermedius: a novel pangenome approach to unravel pathogenesis of canine pyoderma.</title>
        <authorList>
            <person name="Ferrer L."/>
            <person name="Perez D."/>
            <person name="Fonticoba R."/>
            <person name="Vines J."/>
            <person name="Fabregas N."/>
            <person name="Madronero S."/>
            <person name="Meroni G."/>
            <person name="Martino P."/>
            <person name="Martinez S."/>
            <person name="Cusco A."/>
            <person name="Migura L."/>
            <person name="Francino O."/>
        </authorList>
    </citation>
    <scope>NUCLEOTIDE SEQUENCE [LARGE SCALE GENOMIC DNA]</scope>
    <source>
        <strain evidence="5 10">HSP080</strain>
    </source>
</reference>
<name>A0A2A4EK96_STAPS</name>
<keyword evidence="1" id="KW-0812">Transmembrane</keyword>
<dbReference type="Proteomes" id="UP000256409">
    <property type="component" value="Unassembled WGS sequence"/>
</dbReference>
<keyword evidence="1" id="KW-1133">Transmembrane helix</keyword>
<evidence type="ECO:0000313" key="5">
    <source>
        <dbReference type="EMBL" id="QQM98921.1"/>
    </source>
</evidence>
<reference evidence="2 11" key="4">
    <citation type="submission" date="2018-11" db="EMBL/GenBank/DDBJ databases">
        <authorList>
            <consortium name="Veterinary Laboratory Investigation and Response Network"/>
        </authorList>
    </citation>
    <scope>NUCLEOTIDE SEQUENCE [LARGE SCALE GENOMIC DNA]</scope>
    <source>
        <strain evidence="2 11">SPSE-18-VL-LA-PA-Ryan-0021</strain>
    </source>
</reference>
<dbReference type="Proteomes" id="UP000246351">
    <property type="component" value="Unassembled WGS sequence"/>
</dbReference>
<feature type="transmembrane region" description="Helical" evidence="1">
    <location>
        <begin position="35"/>
        <end position="56"/>
    </location>
</feature>
<dbReference type="EMBL" id="AAXKXX010000008">
    <property type="protein sequence ID" value="EGQ4384826.1"/>
    <property type="molecule type" value="Genomic_DNA"/>
</dbReference>
<organism evidence="4 7">
    <name type="scientific">Staphylococcus pseudintermedius</name>
    <dbReference type="NCBI Taxonomy" id="283734"/>
    <lineage>
        <taxon>Bacteria</taxon>
        <taxon>Bacillati</taxon>
        <taxon>Bacillota</taxon>
        <taxon>Bacilli</taxon>
        <taxon>Bacillales</taxon>
        <taxon>Staphylococcaceae</taxon>
        <taxon>Staphylococcus</taxon>
        <taxon>Staphylococcus intermedius group</taxon>
    </lineage>
</organism>
<evidence type="ECO:0000313" key="10">
    <source>
        <dbReference type="Proteomes" id="UP000595859"/>
    </source>
</evidence>
<dbReference type="Proteomes" id="UP000246800">
    <property type="component" value="Unassembled WGS sequence"/>
</dbReference>
<evidence type="ECO:0000256" key="1">
    <source>
        <dbReference type="SAM" id="Phobius"/>
    </source>
</evidence>
<proteinExistence type="predicted"/>